<dbReference type="AlphaFoldDB" id="A0A1A9RBT5"/>
<dbReference type="STRING" id="539.A7P85_05915"/>
<dbReference type="RefSeq" id="WP_049257681.1">
    <property type="nucleotide sequence ID" value="NZ_JVFA01000006.1"/>
</dbReference>
<name>A0A1A9RBT5_EIKCO</name>
<dbReference type="EMBL" id="LXSG01000049">
    <property type="protein sequence ID" value="OAM14854.1"/>
    <property type="molecule type" value="Genomic_DNA"/>
</dbReference>
<feature type="signal peptide" evidence="1">
    <location>
        <begin position="1"/>
        <end position="17"/>
    </location>
</feature>
<accession>A0A1A9RBT5</accession>
<evidence type="ECO:0000313" key="3">
    <source>
        <dbReference type="Proteomes" id="UP000077589"/>
    </source>
</evidence>
<comment type="caution">
    <text evidence="2">The sequence shown here is derived from an EMBL/GenBank/DDBJ whole genome shotgun (WGS) entry which is preliminary data.</text>
</comment>
<protein>
    <submittedName>
        <fullName evidence="2">Uncharacterized protein</fullName>
    </submittedName>
</protein>
<dbReference type="Proteomes" id="UP000077589">
    <property type="component" value="Unassembled WGS sequence"/>
</dbReference>
<reference evidence="3" key="1">
    <citation type="submission" date="2016-05" db="EMBL/GenBank/DDBJ databases">
        <title>Draft genome of Corynebacterium afermentans subsp. afermentans LCDC 88199T.</title>
        <authorList>
            <person name="Bernier A.-M."/>
            <person name="Bernard K."/>
        </authorList>
    </citation>
    <scope>NUCLEOTIDE SEQUENCE [LARGE SCALE GENOMIC DNA]</scope>
    <source>
        <strain evidence="3">NML04-0072</strain>
    </source>
</reference>
<gene>
    <name evidence="2" type="ORF">A7P90_11735</name>
</gene>
<evidence type="ECO:0000313" key="2">
    <source>
        <dbReference type="EMBL" id="OAM14854.1"/>
    </source>
</evidence>
<feature type="chain" id="PRO_5008395629" evidence="1">
    <location>
        <begin position="18"/>
        <end position="127"/>
    </location>
</feature>
<proteinExistence type="predicted"/>
<evidence type="ECO:0000256" key="1">
    <source>
        <dbReference type="SAM" id="SignalP"/>
    </source>
</evidence>
<dbReference type="OrthoDB" id="8613056at2"/>
<keyword evidence="1" id="KW-0732">Signal</keyword>
<organism evidence="2 3">
    <name type="scientific">Eikenella corrodens</name>
    <dbReference type="NCBI Taxonomy" id="539"/>
    <lineage>
        <taxon>Bacteria</taxon>
        <taxon>Pseudomonadati</taxon>
        <taxon>Pseudomonadota</taxon>
        <taxon>Betaproteobacteria</taxon>
        <taxon>Neisseriales</taxon>
        <taxon>Neisseriaceae</taxon>
        <taxon>Eikenella</taxon>
    </lineage>
</organism>
<sequence>MKKLLPFLLFAPLFAQAQPLGAGTYKYVEWGVHGGADIRKMLVIEVLPNSRYCMLSLMDHKEDSAAGRWQRSGNSIRLGNGLRLQQRNGQVYAGQQAVQYEPYASKDREDYAAGVCKEIEARSAPSL</sequence>